<dbReference type="RefSeq" id="WP_157461416.1">
    <property type="nucleotide sequence ID" value="NZ_WQLB01000045.1"/>
</dbReference>
<dbReference type="EMBL" id="WQLB01000045">
    <property type="protein sequence ID" value="MVN89155.1"/>
    <property type="molecule type" value="Genomic_DNA"/>
</dbReference>
<feature type="signal peptide" evidence="1">
    <location>
        <begin position="1"/>
        <end position="19"/>
    </location>
</feature>
<evidence type="ECO:0000313" key="3">
    <source>
        <dbReference type="Proteomes" id="UP000483286"/>
    </source>
</evidence>
<comment type="caution">
    <text evidence="2">The sequence shown here is derived from an EMBL/GenBank/DDBJ whole genome shotgun (WGS) entry which is preliminary data.</text>
</comment>
<proteinExistence type="predicted"/>
<dbReference type="AlphaFoldDB" id="A0A7C9I222"/>
<reference evidence="2 3" key="1">
    <citation type="submission" date="2019-12" db="EMBL/GenBank/DDBJ databases">
        <title>Deinococcus sp. HMF7620 Genome sequencing and assembly.</title>
        <authorList>
            <person name="Kang H."/>
            <person name="Kim H."/>
            <person name="Joh K."/>
        </authorList>
    </citation>
    <scope>NUCLEOTIDE SEQUENCE [LARGE SCALE GENOMIC DNA]</scope>
    <source>
        <strain evidence="2 3">HMF7620</strain>
    </source>
</reference>
<name>A0A7C9I222_9DEIO</name>
<gene>
    <name evidence="2" type="ORF">GO986_20680</name>
</gene>
<feature type="chain" id="PRO_5028803566" evidence="1">
    <location>
        <begin position="20"/>
        <end position="156"/>
    </location>
</feature>
<dbReference type="Proteomes" id="UP000483286">
    <property type="component" value="Unassembled WGS sequence"/>
</dbReference>
<keyword evidence="3" id="KW-1185">Reference proteome</keyword>
<accession>A0A7C9I222</accession>
<protein>
    <submittedName>
        <fullName evidence="2">Uncharacterized protein</fullName>
    </submittedName>
</protein>
<organism evidence="2 3">
    <name type="scientific">Deinococcus arboris</name>
    <dbReference type="NCBI Taxonomy" id="2682977"/>
    <lineage>
        <taxon>Bacteria</taxon>
        <taxon>Thermotogati</taxon>
        <taxon>Deinococcota</taxon>
        <taxon>Deinococci</taxon>
        <taxon>Deinococcales</taxon>
        <taxon>Deinococcaceae</taxon>
        <taxon>Deinococcus</taxon>
    </lineage>
</organism>
<evidence type="ECO:0000313" key="2">
    <source>
        <dbReference type="EMBL" id="MVN89155.1"/>
    </source>
</evidence>
<sequence length="156" mass="17390">MKRLILLTLALVACRPAPAETLQQTKGSALLTPEQLNQLILDRLAQSDFQQIDRVKFYGPDAAAGGTRSYVSKLSRDEVLGILSDLIEPHVVDLRWADDYGQYHGGFRPKSDPKMILGLATSLVKMKTDTFKSAPEILKTYQSDVLYTPPSVWEEP</sequence>
<keyword evidence="1" id="KW-0732">Signal</keyword>
<evidence type="ECO:0000256" key="1">
    <source>
        <dbReference type="SAM" id="SignalP"/>
    </source>
</evidence>